<sequence length="157" mass="18477">MVFEERKDRSVVSWTYLVVGLAVNGFGYEAIELFKEMEMKGWMPIHITLVGVLYACSYYGMVVEGFNYFNEMKVKYEILSKIEHYGWMVDLLSRAERWERHLNSFILCQCNPVYYLEDNIDIAETARAKLLELEPKHCGDYVLLSNLYASGQRWMDV</sequence>
<organism evidence="4 5">
    <name type="scientific">Carnegiea gigantea</name>
    <dbReference type="NCBI Taxonomy" id="171969"/>
    <lineage>
        <taxon>Eukaryota</taxon>
        <taxon>Viridiplantae</taxon>
        <taxon>Streptophyta</taxon>
        <taxon>Embryophyta</taxon>
        <taxon>Tracheophyta</taxon>
        <taxon>Spermatophyta</taxon>
        <taxon>Magnoliopsida</taxon>
        <taxon>eudicotyledons</taxon>
        <taxon>Gunneridae</taxon>
        <taxon>Pentapetalae</taxon>
        <taxon>Caryophyllales</taxon>
        <taxon>Cactineae</taxon>
        <taxon>Cactaceae</taxon>
        <taxon>Cactoideae</taxon>
        <taxon>Echinocereeae</taxon>
        <taxon>Carnegiea</taxon>
    </lineage>
</organism>
<evidence type="ECO:0000256" key="2">
    <source>
        <dbReference type="PROSITE-ProRule" id="PRU00708"/>
    </source>
</evidence>
<dbReference type="PANTHER" id="PTHR47926:SF507">
    <property type="entry name" value="DYW DOMAIN-CONTAINING PROTEIN"/>
    <property type="match status" value="1"/>
</dbReference>
<dbReference type="InterPro" id="IPR046960">
    <property type="entry name" value="PPR_At4g14850-like_plant"/>
</dbReference>
<keyword evidence="3" id="KW-0472">Membrane</keyword>
<evidence type="ECO:0008006" key="6">
    <source>
        <dbReference type="Google" id="ProtNLM"/>
    </source>
</evidence>
<reference evidence="4" key="1">
    <citation type="submission" date="2022-04" db="EMBL/GenBank/DDBJ databases">
        <title>Carnegiea gigantea Genome sequencing and assembly v2.</title>
        <authorList>
            <person name="Copetti D."/>
            <person name="Sanderson M.J."/>
            <person name="Burquez A."/>
            <person name="Wojciechowski M.F."/>
        </authorList>
    </citation>
    <scope>NUCLEOTIDE SEQUENCE</scope>
    <source>
        <strain evidence="4">SGP5-SGP5p</strain>
        <tissue evidence="4">Aerial part</tissue>
    </source>
</reference>
<keyword evidence="5" id="KW-1185">Reference proteome</keyword>
<protein>
    <recommendedName>
        <fullName evidence="6">Pentatricopeptide repeat-containing protein</fullName>
    </recommendedName>
</protein>
<gene>
    <name evidence="4" type="ORF">Cgig2_028085</name>
</gene>
<keyword evidence="1" id="KW-0677">Repeat</keyword>
<keyword evidence="3" id="KW-0812">Transmembrane</keyword>
<dbReference type="Pfam" id="PF20431">
    <property type="entry name" value="E_motif"/>
    <property type="match status" value="1"/>
</dbReference>
<keyword evidence="3" id="KW-1133">Transmembrane helix</keyword>
<accession>A0A9Q1KJX1</accession>
<dbReference type="Pfam" id="PF01535">
    <property type="entry name" value="PPR"/>
    <property type="match status" value="2"/>
</dbReference>
<feature type="repeat" description="PPR" evidence="2">
    <location>
        <begin position="10"/>
        <end position="44"/>
    </location>
</feature>
<dbReference type="InterPro" id="IPR046848">
    <property type="entry name" value="E_motif"/>
</dbReference>
<proteinExistence type="predicted"/>
<dbReference type="Gene3D" id="1.25.40.10">
    <property type="entry name" value="Tetratricopeptide repeat domain"/>
    <property type="match status" value="1"/>
</dbReference>
<dbReference type="PROSITE" id="PS51375">
    <property type="entry name" value="PPR"/>
    <property type="match status" value="1"/>
</dbReference>
<name>A0A9Q1KJX1_9CARY</name>
<feature type="transmembrane region" description="Helical" evidence="3">
    <location>
        <begin position="12"/>
        <end position="31"/>
    </location>
</feature>
<evidence type="ECO:0000313" key="5">
    <source>
        <dbReference type="Proteomes" id="UP001153076"/>
    </source>
</evidence>
<dbReference type="InterPro" id="IPR011990">
    <property type="entry name" value="TPR-like_helical_dom_sf"/>
</dbReference>
<feature type="transmembrane region" description="Helical" evidence="3">
    <location>
        <begin position="43"/>
        <end position="63"/>
    </location>
</feature>
<dbReference type="Proteomes" id="UP001153076">
    <property type="component" value="Unassembled WGS sequence"/>
</dbReference>
<dbReference type="GO" id="GO:0003723">
    <property type="term" value="F:RNA binding"/>
    <property type="evidence" value="ECO:0007669"/>
    <property type="project" value="InterPro"/>
</dbReference>
<dbReference type="InterPro" id="IPR002885">
    <property type="entry name" value="PPR_rpt"/>
</dbReference>
<comment type="caution">
    <text evidence="4">The sequence shown here is derived from an EMBL/GenBank/DDBJ whole genome shotgun (WGS) entry which is preliminary data.</text>
</comment>
<dbReference type="GO" id="GO:0009451">
    <property type="term" value="P:RNA modification"/>
    <property type="evidence" value="ECO:0007669"/>
    <property type="project" value="InterPro"/>
</dbReference>
<evidence type="ECO:0000313" key="4">
    <source>
        <dbReference type="EMBL" id="KAJ8444204.1"/>
    </source>
</evidence>
<dbReference type="EMBL" id="JAKOGI010000103">
    <property type="protein sequence ID" value="KAJ8444204.1"/>
    <property type="molecule type" value="Genomic_DNA"/>
</dbReference>
<dbReference type="OrthoDB" id="185373at2759"/>
<dbReference type="PANTHER" id="PTHR47926">
    <property type="entry name" value="PENTATRICOPEPTIDE REPEAT-CONTAINING PROTEIN"/>
    <property type="match status" value="1"/>
</dbReference>
<dbReference type="AlphaFoldDB" id="A0A9Q1KJX1"/>
<evidence type="ECO:0000256" key="3">
    <source>
        <dbReference type="SAM" id="Phobius"/>
    </source>
</evidence>
<evidence type="ECO:0000256" key="1">
    <source>
        <dbReference type="ARBA" id="ARBA00022737"/>
    </source>
</evidence>